<organism evidence="4 5">
    <name type="scientific">Leifsonia kafniensis</name>
    <dbReference type="NCBI Taxonomy" id="475957"/>
    <lineage>
        <taxon>Bacteria</taxon>
        <taxon>Bacillati</taxon>
        <taxon>Actinomycetota</taxon>
        <taxon>Actinomycetes</taxon>
        <taxon>Micrococcales</taxon>
        <taxon>Microbacteriaceae</taxon>
        <taxon>Leifsonia</taxon>
    </lineage>
</organism>
<dbReference type="InterPro" id="IPR001509">
    <property type="entry name" value="Epimerase_deHydtase"/>
</dbReference>
<dbReference type="InterPro" id="IPR013549">
    <property type="entry name" value="DUF1731"/>
</dbReference>
<evidence type="ECO:0000259" key="3">
    <source>
        <dbReference type="Pfam" id="PF08338"/>
    </source>
</evidence>
<gene>
    <name evidence="4" type="ORF">GCM10022381_40890</name>
</gene>
<dbReference type="RefSeq" id="WP_345069742.1">
    <property type="nucleotide sequence ID" value="NZ_BAABCN010000017.1"/>
</dbReference>
<dbReference type="EMBL" id="BAABCN010000017">
    <property type="protein sequence ID" value="GAA3895173.1"/>
    <property type="molecule type" value="Genomic_DNA"/>
</dbReference>
<protein>
    <submittedName>
        <fullName evidence="4">TIGR01777 family oxidoreductase</fullName>
    </submittedName>
</protein>
<feature type="domain" description="DUF1731" evidence="3">
    <location>
        <begin position="245"/>
        <end position="291"/>
    </location>
</feature>
<dbReference type="SUPFAM" id="SSF51735">
    <property type="entry name" value="NAD(P)-binding Rossmann-fold domains"/>
    <property type="match status" value="1"/>
</dbReference>
<dbReference type="Proteomes" id="UP001501803">
    <property type="component" value="Unassembled WGS sequence"/>
</dbReference>
<comment type="similarity">
    <text evidence="1">Belongs to the NAD(P)-dependent epimerase/dehydratase family. SDR39U1 subfamily.</text>
</comment>
<dbReference type="Pfam" id="PF01370">
    <property type="entry name" value="Epimerase"/>
    <property type="match status" value="1"/>
</dbReference>
<dbReference type="Gene3D" id="3.40.50.720">
    <property type="entry name" value="NAD(P)-binding Rossmann-like Domain"/>
    <property type="match status" value="1"/>
</dbReference>
<evidence type="ECO:0000259" key="2">
    <source>
        <dbReference type="Pfam" id="PF01370"/>
    </source>
</evidence>
<sequence>MRVLVSGSSGLIGTAFSRAATTAGHSVFRLVRRPPGARNEISWDPQILSLDAAALDNFDAVVNFSGASLARLPWTPGYRTEILRSRVQATRTLTDAMRRAARPPGLLLNASAIGIYGDRPGEVLTEDAAPADDFLASVVATWEGEAHRAPEPTRVVTFRTGLVLARHGALAPLIPLTRLGLAGPLGRGTQQWSWISLHDEAAALVHLLDSELSGPVNLVAPHPASANDVMRALAHALHRPFLLPVPEKVLTLALQDAARQLLLADQRVSSQKLQDDGFQFTHRTPTAAIEWMLQRS</sequence>
<dbReference type="Pfam" id="PF08338">
    <property type="entry name" value="DUF1731"/>
    <property type="match status" value="1"/>
</dbReference>
<dbReference type="PANTHER" id="PTHR11092">
    <property type="entry name" value="SUGAR NUCLEOTIDE EPIMERASE RELATED"/>
    <property type="match status" value="1"/>
</dbReference>
<accession>A0ABP7L8N1</accession>
<evidence type="ECO:0000313" key="4">
    <source>
        <dbReference type="EMBL" id="GAA3895173.1"/>
    </source>
</evidence>
<evidence type="ECO:0000256" key="1">
    <source>
        <dbReference type="ARBA" id="ARBA00009353"/>
    </source>
</evidence>
<dbReference type="PANTHER" id="PTHR11092:SF0">
    <property type="entry name" value="EPIMERASE FAMILY PROTEIN SDR39U1"/>
    <property type="match status" value="1"/>
</dbReference>
<dbReference type="InterPro" id="IPR010099">
    <property type="entry name" value="SDR39U1"/>
</dbReference>
<name>A0ABP7L8N1_9MICO</name>
<comment type="caution">
    <text evidence="4">The sequence shown here is derived from an EMBL/GenBank/DDBJ whole genome shotgun (WGS) entry which is preliminary data.</text>
</comment>
<keyword evidence="5" id="KW-1185">Reference proteome</keyword>
<feature type="domain" description="NAD-dependent epimerase/dehydratase" evidence="2">
    <location>
        <begin position="3"/>
        <end position="211"/>
    </location>
</feature>
<proteinExistence type="inferred from homology"/>
<reference evidence="5" key="1">
    <citation type="journal article" date="2019" name="Int. J. Syst. Evol. Microbiol.">
        <title>The Global Catalogue of Microorganisms (GCM) 10K type strain sequencing project: providing services to taxonomists for standard genome sequencing and annotation.</title>
        <authorList>
            <consortium name="The Broad Institute Genomics Platform"/>
            <consortium name="The Broad Institute Genome Sequencing Center for Infectious Disease"/>
            <person name="Wu L."/>
            <person name="Ma J."/>
        </authorList>
    </citation>
    <scope>NUCLEOTIDE SEQUENCE [LARGE SCALE GENOMIC DNA]</scope>
    <source>
        <strain evidence="5">JCM 17021</strain>
    </source>
</reference>
<dbReference type="NCBIfam" id="TIGR01777">
    <property type="entry name" value="yfcH"/>
    <property type="match status" value="1"/>
</dbReference>
<evidence type="ECO:0000313" key="5">
    <source>
        <dbReference type="Proteomes" id="UP001501803"/>
    </source>
</evidence>
<dbReference type="InterPro" id="IPR036291">
    <property type="entry name" value="NAD(P)-bd_dom_sf"/>
</dbReference>